<protein>
    <submittedName>
        <fullName evidence="2">Uncharacterized protein</fullName>
    </submittedName>
</protein>
<organism evidence="2 3">
    <name type="scientific">Zea mays</name>
    <name type="common">Maize</name>
    <dbReference type="NCBI Taxonomy" id="4577"/>
    <lineage>
        <taxon>Eukaryota</taxon>
        <taxon>Viridiplantae</taxon>
        <taxon>Streptophyta</taxon>
        <taxon>Embryophyta</taxon>
        <taxon>Tracheophyta</taxon>
        <taxon>Spermatophyta</taxon>
        <taxon>Magnoliopsida</taxon>
        <taxon>Liliopsida</taxon>
        <taxon>Poales</taxon>
        <taxon>Poaceae</taxon>
        <taxon>PACMAD clade</taxon>
        <taxon>Panicoideae</taxon>
        <taxon>Andropogonodae</taxon>
        <taxon>Andropogoneae</taxon>
        <taxon>Tripsacinae</taxon>
        <taxon>Zea</taxon>
    </lineage>
</organism>
<dbReference type="EMBL" id="NCVQ01000008">
    <property type="protein sequence ID" value="PWZ15979.1"/>
    <property type="molecule type" value="Genomic_DNA"/>
</dbReference>
<name>A0A3L6E538_MAIZE</name>
<evidence type="ECO:0000313" key="2">
    <source>
        <dbReference type="EMBL" id="PWZ15979.1"/>
    </source>
</evidence>
<proteinExistence type="predicted"/>
<sequence>MTRSERRISEPQALKGVHSLQREVDERFIWSAGNIRRMHVQKGDVECIRRRKINEVVECAILLLARSISRGRSVATRSTGANFLAPPASRLLGHGGTLSFHPTRAASSLREGTTRRRRGNRRFLLNLIRVAAELNHGWVATTHHVWRGLERWTG</sequence>
<feature type="region of interest" description="Disordered" evidence="1">
    <location>
        <begin position="94"/>
        <end position="114"/>
    </location>
</feature>
<reference evidence="2 3" key="1">
    <citation type="journal article" date="2018" name="Nat. Genet.">
        <title>Extensive intraspecific gene order and gene structural variations between Mo17 and other maize genomes.</title>
        <authorList>
            <person name="Sun S."/>
            <person name="Zhou Y."/>
            <person name="Chen J."/>
            <person name="Shi J."/>
            <person name="Zhao H."/>
            <person name="Zhao H."/>
            <person name="Song W."/>
            <person name="Zhang M."/>
            <person name="Cui Y."/>
            <person name="Dong X."/>
            <person name="Liu H."/>
            <person name="Ma X."/>
            <person name="Jiao Y."/>
            <person name="Wang B."/>
            <person name="Wei X."/>
            <person name="Stein J.C."/>
            <person name="Glaubitz J.C."/>
            <person name="Lu F."/>
            <person name="Yu G."/>
            <person name="Liang C."/>
            <person name="Fengler K."/>
            <person name="Li B."/>
            <person name="Rafalski A."/>
            <person name="Schnable P.S."/>
            <person name="Ware D.H."/>
            <person name="Buckler E.S."/>
            <person name="Lai J."/>
        </authorList>
    </citation>
    <scope>NUCLEOTIDE SEQUENCE [LARGE SCALE GENOMIC DNA]</scope>
    <source>
        <strain evidence="3">cv. Missouri 17</strain>
        <tissue evidence="2">Seedling</tissue>
    </source>
</reference>
<evidence type="ECO:0000256" key="1">
    <source>
        <dbReference type="SAM" id="MobiDB-lite"/>
    </source>
</evidence>
<comment type="caution">
    <text evidence="2">The sequence shown here is derived from an EMBL/GenBank/DDBJ whole genome shotgun (WGS) entry which is preliminary data.</text>
</comment>
<accession>A0A3L6E538</accession>
<gene>
    <name evidence="2" type="ORF">Zm00014a_034145</name>
</gene>
<evidence type="ECO:0000313" key="3">
    <source>
        <dbReference type="Proteomes" id="UP000251960"/>
    </source>
</evidence>
<dbReference type="AlphaFoldDB" id="A0A3L6E538"/>
<dbReference type="Proteomes" id="UP000251960">
    <property type="component" value="Chromosome 7"/>
</dbReference>